<feature type="compositionally biased region" description="Low complexity" evidence="2">
    <location>
        <begin position="471"/>
        <end position="483"/>
    </location>
</feature>
<dbReference type="eggNOG" id="KOG2058">
    <property type="taxonomic scope" value="Eukaryota"/>
</dbReference>
<dbReference type="Gene3D" id="1.10.8.270">
    <property type="entry name" value="putative rabgap domain of human tbc1 domain family member 14 like domains"/>
    <property type="match status" value="1"/>
</dbReference>
<feature type="compositionally biased region" description="Low complexity" evidence="2">
    <location>
        <begin position="139"/>
        <end position="151"/>
    </location>
</feature>
<feature type="compositionally biased region" description="Basic and acidic residues" evidence="2">
    <location>
        <begin position="1367"/>
        <end position="1393"/>
    </location>
</feature>
<feature type="region of interest" description="Disordered" evidence="2">
    <location>
        <begin position="719"/>
        <end position="776"/>
    </location>
</feature>
<feature type="coiled-coil region" evidence="1">
    <location>
        <begin position="294"/>
        <end position="321"/>
    </location>
</feature>
<feature type="compositionally biased region" description="Basic and acidic residues" evidence="2">
    <location>
        <begin position="935"/>
        <end position="944"/>
    </location>
</feature>
<feature type="compositionally biased region" description="Low complexity" evidence="2">
    <location>
        <begin position="111"/>
        <end position="131"/>
    </location>
</feature>
<feature type="compositionally biased region" description="Low complexity" evidence="2">
    <location>
        <begin position="945"/>
        <end position="956"/>
    </location>
</feature>
<dbReference type="SMART" id="SM00164">
    <property type="entry name" value="TBC"/>
    <property type="match status" value="1"/>
</dbReference>
<evidence type="ECO:0000313" key="5">
    <source>
        <dbReference type="Proteomes" id="UP000016923"/>
    </source>
</evidence>
<feature type="region of interest" description="Disordered" evidence="2">
    <location>
        <begin position="378"/>
        <end position="496"/>
    </location>
</feature>
<dbReference type="Proteomes" id="UP000016923">
    <property type="component" value="Unassembled WGS sequence"/>
</dbReference>
<reference evidence="4 5" key="1">
    <citation type="journal article" date="2013" name="BMC Genomics">
        <title>The genome and transcriptome of the pine saprophyte Ophiostoma piceae, and a comparison with the bark beetle-associated pine pathogen Grosmannia clavigera.</title>
        <authorList>
            <person name="Haridas S."/>
            <person name="Wang Y."/>
            <person name="Lim L."/>
            <person name="Massoumi Alamouti S."/>
            <person name="Jackman S."/>
            <person name="Docking R."/>
            <person name="Robertson G."/>
            <person name="Birol I."/>
            <person name="Bohlmann J."/>
            <person name="Breuil C."/>
        </authorList>
    </citation>
    <scope>NUCLEOTIDE SEQUENCE [LARGE SCALE GENOMIC DNA]</scope>
    <source>
        <strain evidence="4 5">UAMH 11346</strain>
    </source>
</reference>
<dbReference type="PROSITE" id="PS50086">
    <property type="entry name" value="TBC_RABGAP"/>
    <property type="match status" value="1"/>
</dbReference>
<feature type="region of interest" description="Disordered" evidence="2">
    <location>
        <begin position="1367"/>
        <end position="1436"/>
    </location>
</feature>
<feature type="domain" description="Rab-GAP TBC" evidence="3">
    <location>
        <begin position="1079"/>
        <end position="1282"/>
    </location>
</feature>
<dbReference type="GO" id="GO:0005096">
    <property type="term" value="F:GTPase activator activity"/>
    <property type="evidence" value="ECO:0007669"/>
    <property type="project" value="TreeGrafter"/>
</dbReference>
<evidence type="ECO:0000259" key="3">
    <source>
        <dbReference type="PROSITE" id="PS50086"/>
    </source>
</evidence>
<dbReference type="HOGENOM" id="CLU_005609_0_0_1"/>
<dbReference type="GO" id="GO:0031267">
    <property type="term" value="F:small GTPase binding"/>
    <property type="evidence" value="ECO:0007669"/>
    <property type="project" value="TreeGrafter"/>
</dbReference>
<dbReference type="STRING" id="1262450.S3C2I3"/>
<dbReference type="InterPro" id="IPR050302">
    <property type="entry name" value="Rab_GAP_TBC_domain"/>
</dbReference>
<dbReference type="PANTHER" id="PTHR47219">
    <property type="entry name" value="RAB GTPASE-ACTIVATING PROTEIN 1-LIKE"/>
    <property type="match status" value="1"/>
</dbReference>
<feature type="compositionally biased region" description="Low complexity" evidence="2">
    <location>
        <begin position="875"/>
        <end position="909"/>
    </location>
</feature>
<gene>
    <name evidence="4" type="ORF">F503_00421</name>
</gene>
<dbReference type="InterPro" id="IPR035969">
    <property type="entry name" value="Rab-GAP_TBC_sf"/>
</dbReference>
<keyword evidence="5" id="KW-1185">Reference proteome</keyword>
<dbReference type="InterPro" id="IPR000195">
    <property type="entry name" value="Rab-GAP-TBC_dom"/>
</dbReference>
<dbReference type="Gene3D" id="1.10.472.80">
    <property type="entry name" value="Ypt/Rab-GAP domain of gyp1p, domain 3"/>
    <property type="match status" value="1"/>
</dbReference>
<dbReference type="Pfam" id="PF00566">
    <property type="entry name" value="RabGAP-TBC"/>
    <property type="match status" value="1"/>
</dbReference>
<feature type="compositionally biased region" description="Polar residues" evidence="2">
    <location>
        <begin position="910"/>
        <end position="919"/>
    </location>
</feature>
<evidence type="ECO:0000313" key="4">
    <source>
        <dbReference type="EMBL" id="EPE07699.1"/>
    </source>
</evidence>
<feature type="compositionally biased region" description="Low complexity" evidence="2">
    <location>
        <begin position="378"/>
        <end position="393"/>
    </location>
</feature>
<feature type="region of interest" description="Disordered" evidence="2">
    <location>
        <begin position="1"/>
        <end position="169"/>
    </location>
</feature>
<dbReference type="FunFam" id="1.10.472.80:FF:000046">
    <property type="entry name" value="TBC domain-containing protein"/>
    <property type="match status" value="1"/>
</dbReference>
<dbReference type="OMA" id="WQDYLRI"/>
<feature type="region of interest" description="Disordered" evidence="2">
    <location>
        <begin position="508"/>
        <end position="609"/>
    </location>
</feature>
<dbReference type="SUPFAM" id="SSF47923">
    <property type="entry name" value="Ypt/Rab-GAP domain of gyp1p"/>
    <property type="match status" value="2"/>
</dbReference>
<feature type="compositionally biased region" description="Polar residues" evidence="2">
    <location>
        <begin position="957"/>
        <end position="968"/>
    </location>
</feature>
<feature type="compositionally biased region" description="Low complexity" evidence="2">
    <location>
        <begin position="516"/>
        <end position="561"/>
    </location>
</feature>
<accession>S3C2I3</accession>
<dbReference type="EMBL" id="KE148150">
    <property type="protein sequence ID" value="EPE07699.1"/>
    <property type="molecule type" value="Genomic_DNA"/>
</dbReference>
<dbReference type="OrthoDB" id="294251at2759"/>
<feature type="compositionally biased region" description="Low complexity" evidence="2">
    <location>
        <begin position="14"/>
        <end position="90"/>
    </location>
</feature>
<organism evidence="4 5">
    <name type="scientific">Ophiostoma piceae (strain UAMH 11346)</name>
    <name type="common">Sap stain fungus</name>
    <dbReference type="NCBI Taxonomy" id="1262450"/>
    <lineage>
        <taxon>Eukaryota</taxon>
        <taxon>Fungi</taxon>
        <taxon>Dikarya</taxon>
        <taxon>Ascomycota</taxon>
        <taxon>Pezizomycotina</taxon>
        <taxon>Sordariomycetes</taxon>
        <taxon>Sordariomycetidae</taxon>
        <taxon>Ophiostomatales</taxon>
        <taxon>Ophiostomataceae</taxon>
        <taxon>Ophiostoma</taxon>
    </lineage>
</organism>
<keyword evidence="1" id="KW-0175">Coiled coil</keyword>
<proteinExistence type="predicted"/>
<dbReference type="VEuPathDB" id="FungiDB:F503_00421"/>
<feature type="compositionally biased region" description="Low complexity" evidence="2">
    <location>
        <begin position="1394"/>
        <end position="1436"/>
    </location>
</feature>
<feature type="region of interest" description="Disordered" evidence="2">
    <location>
        <begin position="836"/>
        <end position="968"/>
    </location>
</feature>
<dbReference type="FunFam" id="1.10.8.270:FF:000026">
    <property type="entry name" value="TBC (Tre-2/Bub2/Cdc16) domain family"/>
    <property type="match status" value="1"/>
</dbReference>
<evidence type="ECO:0000256" key="1">
    <source>
        <dbReference type="SAM" id="Coils"/>
    </source>
</evidence>
<dbReference type="PANTHER" id="PTHR47219:SF20">
    <property type="entry name" value="TBC1 DOMAIN FAMILY MEMBER 2B"/>
    <property type="match status" value="1"/>
</dbReference>
<feature type="compositionally biased region" description="Polar residues" evidence="2">
    <location>
        <begin position="406"/>
        <end position="426"/>
    </location>
</feature>
<sequence length="1436" mass="150837">MDRDDASDPPSARAVTPSFSASTTASMASTTMTTSHTSHTSHASHATSPTAPTTTPVAPTAAPLLASATSSMTAPLSRSVSQQSAASSTRSSRRSRSVRTSGRSDSRRASSRIPAGTSVSASVSGSSVASGEDNKSLTSFPSFSPKAPSSPHVARATSHSRPRFAGPTTSTASLVETLSRPLPPSSAASPLLLPVTGPSTAIASTSSITAAARSALFEDAPPLLSGSRVIPGELYLTDDAHVARLINKHGAVSLVRQLTEDVAARDAQISALRARAAERERFLRKIILECGLTSLDLETRLRALEQAQVQAQAQAQAAAAAAAAASSTTDSASIHSHNRHVSDLVSDAMSDDNSLHQGSSDYYYNDATIRAAAGKAANANATGGSSSSNTGTTRGWKDFLWGGTAKKSTPRPSLPNDSTKSTNNAISKDGKPSVGVNQTVVRSSSDGRRRTITEDLFDPLPPAASLRNDGRSVSRASSISSARTGHSVHSTSRKPSLASLALRLVGAGGNDNKGDSGSPSQSATATPATSAAASLRATSGGSPATNASTSASTSSATAGPAVSRKLGMGPNGRPLSTSTIGRSGRMSSLSNASIGSGVNGTGAGPRSLMSMRRTNSSAVLNRGTAPQNIAAAGGLNINNMNNTMTAHERWGEMLESSPSNTSGDGLAMRRTAYFPVEMDTILPLDVQPPTLTHMYNHYNSSGHLIDRFGFIYDQRRKKRQREAAQVARHIKHGSRHSETLGRPGRRAVKDNLDEPSTQEDTAKDTEPASPTASFDDSVREVVVAAATPADTVATAAASGPAKRWQDYLKIATFPTELLSHTPAMSDARIEVIAESETAASSASGGLTVTVPTPLDEAGPKSPGFITSNGKGRGFAPPSTGAMAAPTTSTTTTATTMADTASMTGSTTASLHSDSQSQLTDALEQGLPPLPQSTEQKAKAQRDKMSASSSSSSLSLSNPKTTTSRTNSSATLVIKEDAEPVRLLLQQLSELHDNLQKDRTVRWNEFLRKVRAERRREGELAANATSSAASVTDPRFLRATAIMPEARLADGELIGVAGLGNKGKLGRAKWNEFRALVLGGIPVVLRAKVWAECTGATSLRVPGAYDDLVAGRDGSGSGSNGDNGFNGYEDRADVVAQIQADIHRTLTDNIFFREGPGTAKLNEVLLAYARRNPTVGYCQGMNLIAASLLLVTPSAEDAFWLLASIIETILPTGYYDHSLAASRADQQVLRAYVADVLPRLSAHFDALSIDLETMTFQWFLSVFTDCLSAEALFRVWDVVFCLGDGSVFLFQVALALLKLNEAALLRCETPAEIYTYINHQMTNHAISIDGLIQASEALRKLVRREDVEARRATAMDAERALVAARAEAGRERAAARQEKEREKERQKKAEEAKQKQPALTDQPDQPDQPDQLDQPEQEQQSAAAGGSDGAPDAVAAS</sequence>
<feature type="compositionally biased region" description="Polar residues" evidence="2">
    <location>
        <begin position="435"/>
        <end position="444"/>
    </location>
</feature>
<protein>
    <submittedName>
        <fullName evidence="4">Tbc domain protein</fullName>
    </submittedName>
</protein>
<name>S3C2I3_OPHP1</name>
<feature type="compositionally biased region" description="Polar residues" evidence="2">
    <location>
        <begin position="574"/>
        <end position="596"/>
    </location>
</feature>
<evidence type="ECO:0000256" key="2">
    <source>
        <dbReference type="SAM" id="MobiDB-lite"/>
    </source>
</evidence>